<dbReference type="InterPro" id="IPR036457">
    <property type="entry name" value="PPM-type-like_dom_sf"/>
</dbReference>
<dbReference type="SUPFAM" id="SSF81606">
    <property type="entry name" value="PP2C-like"/>
    <property type="match status" value="1"/>
</dbReference>
<dbReference type="Gene3D" id="3.30.450.40">
    <property type="match status" value="1"/>
</dbReference>
<proteinExistence type="predicted"/>
<dbReference type="GO" id="GO:0016791">
    <property type="term" value="F:phosphatase activity"/>
    <property type="evidence" value="ECO:0007669"/>
    <property type="project" value="TreeGrafter"/>
</dbReference>
<dbReference type="EMBL" id="LT607750">
    <property type="protein sequence ID" value="SCG37661.1"/>
    <property type="molecule type" value="Genomic_DNA"/>
</dbReference>
<dbReference type="RefSeq" id="WP_172899276.1">
    <property type="nucleotide sequence ID" value="NZ_LT607750.1"/>
</dbReference>
<feature type="region of interest" description="Disordered" evidence="2">
    <location>
        <begin position="1"/>
        <end position="26"/>
    </location>
</feature>
<gene>
    <name evidence="4" type="ORF">GA0070609_0451</name>
</gene>
<dbReference type="Proteomes" id="UP000198217">
    <property type="component" value="Chromosome I"/>
</dbReference>
<evidence type="ECO:0000259" key="3">
    <source>
        <dbReference type="SMART" id="SM00331"/>
    </source>
</evidence>
<dbReference type="SUPFAM" id="SSF55781">
    <property type="entry name" value="GAF domain-like"/>
    <property type="match status" value="1"/>
</dbReference>
<reference evidence="4 5" key="1">
    <citation type="submission" date="2016-06" db="EMBL/GenBank/DDBJ databases">
        <authorList>
            <person name="Kjaerup R.B."/>
            <person name="Dalgaard T.S."/>
            <person name="Juul-Madsen H.R."/>
        </authorList>
    </citation>
    <scope>NUCLEOTIDE SEQUENCE [LARGE SCALE GENOMIC DNA]</scope>
    <source>
        <strain evidence="4 5">DSM 43904</strain>
    </source>
</reference>
<organism evidence="4 5">
    <name type="scientific">Micromonospora echinaurantiaca</name>
    <dbReference type="NCBI Taxonomy" id="47857"/>
    <lineage>
        <taxon>Bacteria</taxon>
        <taxon>Bacillati</taxon>
        <taxon>Actinomycetota</taxon>
        <taxon>Actinomycetes</taxon>
        <taxon>Micromonosporales</taxon>
        <taxon>Micromonosporaceae</taxon>
        <taxon>Micromonospora</taxon>
    </lineage>
</organism>
<dbReference type="SMART" id="SM00331">
    <property type="entry name" value="PP2C_SIG"/>
    <property type="match status" value="1"/>
</dbReference>
<evidence type="ECO:0000313" key="5">
    <source>
        <dbReference type="Proteomes" id="UP000198217"/>
    </source>
</evidence>
<evidence type="ECO:0000313" key="4">
    <source>
        <dbReference type="EMBL" id="SCG37661.1"/>
    </source>
</evidence>
<keyword evidence="1" id="KW-0378">Hydrolase</keyword>
<dbReference type="Pfam" id="PF07228">
    <property type="entry name" value="SpoIIE"/>
    <property type="match status" value="1"/>
</dbReference>
<sequence length="545" mass="56747">MTTTRPDVGAGAPPTAAGRRRGGRLPADPRLARELLDGLAEAVLTTGADQVVTLANALAADLLPEVTPGTDLTRCAVPALAAAARSGTDGFDATHHGRRLRGTRRTLTGGRCAWYVRDVTEESARVDALHAERTRTGFLAQAGSRLGLSLHRDQTLHTAATLPVPYLADLALVLYRPPSPADQRPCWIRYADGDPAPTEGPVPAGLPGLSAALRGDADPDPWRDAEPAALAAVLPPEFARPGPVLVCSMPGTGRPAGALVLLRRAGRDGFDRRDAELAREYAARAGAAVGAAELYGEQAHLARVLEQSLLPPKLPTVPGVALAGGYRAAGDRLRIGGDFYDVSRIGQGALFALGDVCGRGVGAAVLTGRVRQSLQTLRLVERRPLELIRLLDRALLDTPQPTPRSQFTTLLLGTVEAEPDGSVRLRVAGGGHPDPLVVRADGTVGRVRVGGMPVGALTAAGFADAEVRLAPGELLLAYTDGVTGARGGPAGAELFGERRLRQALGEAAGLPPTALVDRLLRLVDDWLAGQSQDDIAMLAVAAAEG</sequence>
<dbReference type="InterPro" id="IPR029016">
    <property type="entry name" value="GAF-like_dom_sf"/>
</dbReference>
<dbReference type="PANTHER" id="PTHR43156">
    <property type="entry name" value="STAGE II SPORULATION PROTEIN E-RELATED"/>
    <property type="match status" value="1"/>
</dbReference>
<dbReference type="PANTHER" id="PTHR43156:SF2">
    <property type="entry name" value="STAGE II SPORULATION PROTEIN E"/>
    <property type="match status" value="1"/>
</dbReference>
<dbReference type="InterPro" id="IPR001932">
    <property type="entry name" value="PPM-type_phosphatase-like_dom"/>
</dbReference>
<dbReference type="InterPro" id="IPR052016">
    <property type="entry name" value="Bact_Sigma-Reg"/>
</dbReference>
<dbReference type="AlphaFoldDB" id="A0A1C5GWZ3"/>
<dbReference type="Gene3D" id="3.60.40.10">
    <property type="entry name" value="PPM-type phosphatase domain"/>
    <property type="match status" value="1"/>
</dbReference>
<keyword evidence="5" id="KW-1185">Reference proteome</keyword>
<accession>A0A1C5GWZ3</accession>
<evidence type="ECO:0000256" key="2">
    <source>
        <dbReference type="SAM" id="MobiDB-lite"/>
    </source>
</evidence>
<name>A0A1C5GWZ3_9ACTN</name>
<feature type="domain" description="PPM-type phosphatase" evidence="3">
    <location>
        <begin position="320"/>
        <end position="542"/>
    </location>
</feature>
<protein>
    <submittedName>
        <fullName evidence="4">Stage II sporulation protein E (SpoIIE)</fullName>
    </submittedName>
</protein>
<feature type="compositionally biased region" description="Low complexity" evidence="2">
    <location>
        <begin position="1"/>
        <end position="17"/>
    </location>
</feature>
<evidence type="ECO:0000256" key="1">
    <source>
        <dbReference type="ARBA" id="ARBA00022801"/>
    </source>
</evidence>